<sequence length="98" mass="10307">MLETIAREAPCCVIVSTVNGHGHFQARQLIERVRRQYPTLPCFVGGKLTTSEATLPEASASLLAAGFSAVLTGANALARCKALLAPLRNYSAALPLVA</sequence>
<accession>A0A108EVA2</accession>
<name>A0A108EVA2_9BURK</name>
<dbReference type="Proteomes" id="UP000068016">
    <property type="component" value="Unassembled WGS sequence"/>
</dbReference>
<dbReference type="GO" id="GO:0031419">
    <property type="term" value="F:cobalamin binding"/>
    <property type="evidence" value="ECO:0007669"/>
    <property type="project" value="InterPro"/>
</dbReference>
<comment type="caution">
    <text evidence="1">The sequence shown here is derived from an EMBL/GenBank/DDBJ whole genome shotgun (WGS) entry which is preliminary data.</text>
</comment>
<evidence type="ECO:0000313" key="2">
    <source>
        <dbReference type="Proteomes" id="UP000068016"/>
    </source>
</evidence>
<reference evidence="1 2" key="1">
    <citation type="submission" date="2015-11" db="EMBL/GenBank/DDBJ databases">
        <title>Expanding the genomic diversity of Burkholderia species for the development of highly accurate diagnostics.</title>
        <authorList>
            <person name="Sahl J."/>
            <person name="Keim P."/>
            <person name="Wagner D."/>
        </authorList>
    </citation>
    <scope>NUCLEOTIDE SEQUENCE [LARGE SCALE GENOMIC DNA]</scope>
    <source>
        <strain evidence="1 2">MSMB793WGS</strain>
    </source>
</reference>
<dbReference type="InterPro" id="IPR036724">
    <property type="entry name" value="Cobalamin-bd_sf"/>
</dbReference>
<dbReference type="Gene3D" id="3.40.50.280">
    <property type="entry name" value="Cobalamin-binding domain"/>
    <property type="match status" value="1"/>
</dbReference>
<dbReference type="EMBL" id="LPLZ01000033">
    <property type="protein sequence ID" value="KWN18120.1"/>
    <property type="molecule type" value="Genomic_DNA"/>
</dbReference>
<dbReference type="AlphaFoldDB" id="A0A108EVA2"/>
<dbReference type="SUPFAM" id="SSF52242">
    <property type="entry name" value="Cobalamin (vitamin B12)-binding domain"/>
    <property type="match status" value="1"/>
</dbReference>
<protein>
    <submittedName>
        <fullName evidence="1">Uncharacterized protein</fullName>
    </submittedName>
</protein>
<evidence type="ECO:0000313" key="1">
    <source>
        <dbReference type="EMBL" id="KWN18120.1"/>
    </source>
</evidence>
<organism evidence="1 2">
    <name type="scientific">Burkholderia territorii</name>
    <dbReference type="NCBI Taxonomy" id="1503055"/>
    <lineage>
        <taxon>Bacteria</taxon>
        <taxon>Pseudomonadati</taxon>
        <taxon>Pseudomonadota</taxon>
        <taxon>Betaproteobacteria</taxon>
        <taxon>Burkholderiales</taxon>
        <taxon>Burkholderiaceae</taxon>
        <taxon>Burkholderia</taxon>
        <taxon>Burkholderia cepacia complex</taxon>
    </lineage>
</organism>
<gene>
    <name evidence="1" type="ORF">WT83_11665</name>
</gene>
<dbReference type="GO" id="GO:0046872">
    <property type="term" value="F:metal ion binding"/>
    <property type="evidence" value="ECO:0007669"/>
    <property type="project" value="InterPro"/>
</dbReference>
<proteinExistence type="predicted"/>